<reference evidence="1 2" key="1">
    <citation type="journal article" date="2024" name="G3 (Bethesda)">
        <title>Genome assembly of Hibiscus sabdariffa L. provides insights into metabolisms of medicinal natural products.</title>
        <authorList>
            <person name="Kim T."/>
        </authorList>
    </citation>
    <scope>NUCLEOTIDE SEQUENCE [LARGE SCALE GENOMIC DNA]</scope>
    <source>
        <strain evidence="1">TK-2024</strain>
        <tissue evidence="1">Old leaves</tissue>
    </source>
</reference>
<name>A0ABR2TN69_9ROSI</name>
<gene>
    <name evidence="1" type="ORF">V6N11_023686</name>
</gene>
<proteinExistence type="predicted"/>
<accession>A0ABR2TN69</accession>
<comment type="caution">
    <text evidence="1">The sequence shown here is derived from an EMBL/GenBank/DDBJ whole genome shotgun (WGS) entry which is preliminary data.</text>
</comment>
<protein>
    <submittedName>
        <fullName evidence="1">Uncharacterized protein</fullName>
    </submittedName>
</protein>
<dbReference type="Proteomes" id="UP001396334">
    <property type="component" value="Unassembled WGS sequence"/>
</dbReference>
<dbReference type="EMBL" id="JBBPBN010000005">
    <property type="protein sequence ID" value="KAK9038841.1"/>
    <property type="molecule type" value="Genomic_DNA"/>
</dbReference>
<evidence type="ECO:0000313" key="1">
    <source>
        <dbReference type="EMBL" id="KAK9038841.1"/>
    </source>
</evidence>
<evidence type="ECO:0000313" key="2">
    <source>
        <dbReference type="Proteomes" id="UP001396334"/>
    </source>
</evidence>
<organism evidence="1 2">
    <name type="scientific">Hibiscus sabdariffa</name>
    <name type="common">roselle</name>
    <dbReference type="NCBI Taxonomy" id="183260"/>
    <lineage>
        <taxon>Eukaryota</taxon>
        <taxon>Viridiplantae</taxon>
        <taxon>Streptophyta</taxon>
        <taxon>Embryophyta</taxon>
        <taxon>Tracheophyta</taxon>
        <taxon>Spermatophyta</taxon>
        <taxon>Magnoliopsida</taxon>
        <taxon>eudicotyledons</taxon>
        <taxon>Gunneridae</taxon>
        <taxon>Pentapetalae</taxon>
        <taxon>rosids</taxon>
        <taxon>malvids</taxon>
        <taxon>Malvales</taxon>
        <taxon>Malvaceae</taxon>
        <taxon>Malvoideae</taxon>
        <taxon>Hibiscus</taxon>
    </lineage>
</organism>
<keyword evidence="2" id="KW-1185">Reference proteome</keyword>
<sequence length="75" mass="8280">MAERSIPCRGSRGFVVNSSSRIQGQGSLHHFHERQRLPGSSLWVSFDGTCRESVSTIKASLKATISLSCHPLLRK</sequence>